<evidence type="ECO:0000256" key="1">
    <source>
        <dbReference type="ARBA" id="ARBA00023451"/>
    </source>
</evidence>
<dbReference type="Proteomes" id="UP000076420">
    <property type="component" value="Unassembled WGS sequence"/>
</dbReference>
<evidence type="ECO:0000256" key="3">
    <source>
        <dbReference type="SAM" id="Coils"/>
    </source>
</evidence>
<comment type="similarity">
    <text evidence="1">Belongs to the HOATZ family.</text>
</comment>
<dbReference type="OrthoDB" id="10004365at2759"/>
<dbReference type="Pfam" id="PF17664">
    <property type="entry name" value="HOATZ-like"/>
    <property type="match status" value="1"/>
</dbReference>
<dbReference type="VEuPathDB" id="VectorBase:BGLB019910"/>
<dbReference type="VEuPathDB" id="VectorBase:BGLAX_044754"/>
<dbReference type="InterPro" id="IPR040681">
    <property type="entry name" value="HOATZ-like"/>
</dbReference>
<evidence type="ECO:0000256" key="2">
    <source>
        <dbReference type="ARBA" id="ARBA00023657"/>
    </source>
</evidence>
<feature type="coiled-coil region" evidence="3">
    <location>
        <begin position="98"/>
        <end position="125"/>
    </location>
</feature>
<dbReference type="EnsemblMetazoa" id="BGLB019910-RA">
    <property type="protein sequence ID" value="BGLB019910-PA"/>
    <property type="gene ID" value="BGLB019910"/>
</dbReference>
<feature type="coiled-coil region" evidence="3">
    <location>
        <begin position="151"/>
        <end position="178"/>
    </location>
</feature>
<evidence type="ECO:0000313" key="4">
    <source>
        <dbReference type="EnsemblMetazoa" id="BGLB019910-PA"/>
    </source>
</evidence>
<evidence type="ECO:0000313" key="5">
    <source>
        <dbReference type="Proteomes" id="UP000076420"/>
    </source>
</evidence>
<dbReference type="PANTHER" id="PTHR47231:SF1">
    <property type="entry name" value="CILIA- AND FLAGELLA-ASSOCIATED PROTEIN HOATZ"/>
    <property type="match status" value="1"/>
</dbReference>
<proteinExistence type="inferred from homology"/>
<protein>
    <recommendedName>
        <fullName evidence="2">Cilia- and flagella-associated protein HOATZ</fullName>
    </recommendedName>
</protein>
<reference evidence="4" key="1">
    <citation type="submission" date="2020-05" db="UniProtKB">
        <authorList>
            <consortium name="EnsemblMetazoa"/>
        </authorList>
    </citation>
    <scope>IDENTIFICATION</scope>
    <source>
        <strain evidence="4">BB02</strain>
    </source>
</reference>
<accession>A0A2C9KHZ0</accession>
<dbReference type="PANTHER" id="PTHR47231">
    <property type="entry name" value="UPF0722 PROTEIN C11ORF88"/>
    <property type="match status" value="1"/>
</dbReference>
<dbReference type="KEGG" id="bgt:106055138"/>
<organism evidence="4 5">
    <name type="scientific">Biomphalaria glabrata</name>
    <name type="common">Bloodfluke planorb</name>
    <name type="synonym">Freshwater snail</name>
    <dbReference type="NCBI Taxonomy" id="6526"/>
    <lineage>
        <taxon>Eukaryota</taxon>
        <taxon>Metazoa</taxon>
        <taxon>Spiralia</taxon>
        <taxon>Lophotrochozoa</taxon>
        <taxon>Mollusca</taxon>
        <taxon>Gastropoda</taxon>
        <taxon>Heterobranchia</taxon>
        <taxon>Euthyneura</taxon>
        <taxon>Panpulmonata</taxon>
        <taxon>Hygrophila</taxon>
        <taxon>Lymnaeoidea</taxon>
        <taxon>Planorbidae</taxon>
        <taxon>Biomphalaria</taxon>
    </lineage>
</organism>
<dbReference type="GO" id="GO:0060271">
    <property type="term" value="P:cilium assembly"/>
    <property type="evidence" value="ECO:0007669"/>
    <property type="project" value="InterPro"/>
</dbReference>
<dbReference type="RefSeq" id="XP_013066737.2">
    <property type="nucleotide sequence ID" value="XM_013211283.2"/>
</dbReference>
<keyword evidence="3" id="KW-0175">Coiled coil</keyword>
<name>A0A2C9KHZ0_BIOGL</name>
<gene>
    <name evidence="4" type="primary">106055138</name>
</gene>
<dbReference type="AlphaFoldDB" id="A0A2C9KHZ0"/>
<sequence length="187" mass="21965">MAVKMLDLTKQAEKCTFNQSTSEEMTFAETFWHSVRLQPTMESRLVSSDIKQRLGIKKHTSKSSIETAQKESKQDDKLRALFVRAHALDQIAHYTRLQRLAEARIKELEVMKRRKEERLKKEEISRVKCAPQETKAVKEKANRKIGEAYSIKELIQELDEFDERIQIEEQKRKQARQNLISKIGNIH</sequence>